<dbReference type="PANTHER" id="PTHR43048:SF3">
    <property type="entry name" value="METHYLMALONYL-COA EPIMERASE, MITOCHONDRIAL"/>
    <property type="match status" value="1"/>
</dbReference>
<dbReference type="EMBL" id="JAGSPB010000001">
    <property type="protein sequence ID" value="MBV7265687.1"/>
    <property type="molecule type" value="Genomic_DNA"/>
</dbReference>
<dbReference type="PANTHER" id="PTHR43048">
    <property type="entry name" value="METHYLMALONYL-COA EPIMERASE"/>
    <property type="match status" value="1"/>
</dbReference>
<dbReference type="Proteomes" id="UP000699975">
    <property type="component" value="Unassembled WGS sequence"/>
</dbReference>
<evidence type="ECO:0000259" key="2">
    <source>
        <dbReference type="PROSITE" id="PS51819"/>
    </source>
</evidence>
<sequence>MGRKYGIAELGEVMQLAFVPLDFDAAVKHWAEVMGVGPFFLMEGIHLEDMRYMGEPTDAVFDLALAYWGDIQIELIRPRDNHPSIYSGEYADVGGGLHHVCILVDDIEEAYSVCREQGAKIVIEGSLGDSQVIYVDPGSGPGGLVEILQQGEGGPGLFAMIKDAGKDWDGSEPLRTLG</sequence>
<evidence type="ECO:0000256" key="1">
    <source>
        <dbReference type="ARBA" id="ARBA00022723"/>
    </source>
</evidence>
<gene>
    <name evidence="3" type="ORF">KCG45_05810</name>
</gene>
<dbReference type="InterPro" id="IPR051785">
    <property type="entry name" value="MMCE/EMCE_epimerase"/>
</dbReference>
<evidence type="ECO:0000313" key="3">
    <source>
        <dbReference type="EMBL" id="MBV7265687.1"/>
    </source>
</evidence>
<dbReference type="RefSeq" id="WP_218316113.1">
    <property type="nucleotide sequence ID" value="NZ_JAGSPB010000001.1"/>
</dbReference>
<reference evidence="3 4" key="1">
    <citation type="submission" date="2021-04" db="EMBL/GenBank/DDBJ databases">
        <authorList>
            <person name="Pira H."/>
            <person name="Risdian C."/>
            <person name="Wink J."/>
        </authorList>
    </citation>
    <scope>NUCLEOTIDE SEQUENCE [LARGE SCALE GENOMIC DNA]</scope>
    <source>
        <strain evidence="3 4">WH131</strain>
    </source>
</reference>
<feature type="domain" description="VOC" evidence="2">
    <location>
        <begin position="12"/>
        <end position="151"/>
    </location>
</feature>
<comment type="caution">
    <text evidence="3">The sequence shown here is derived from an EMBL/GenBank/DDBJ whole genome shotgun (WGS) entry which is preliminary data.</text>
</comment>
<evidence type="ECO:0000313" key="4">
    <source>
        <dbReference type="Proteomes" id="UP000699975"/>
    </source>
</evidence>
<name>A0ABS6SMH4_9SPHN</name>
<keyword evidence="1" id="KW-0479">Metal-binding</keyword>
<accession>A0ABS6SMH4</accession>
<dbReference type="Pfam" id="PF13669">
    <property type="entry name" value="Glyoxalase_4"/>
    <property type="match status" value="1"/>
</dbReference>
<dbReference type="InterPro" id="IPR037523">
    <property type="entry name" value="VOC_core"/>
</dbReference>
<protein>
    <submittedName>
        <fullName evidence="3">VOC family protein</fullName>
    </submittedName>
</protein>
<organism evidence="3 4">
    <name type="scientific">Erythrobacter ani</name>
    <dbReference type="NCBI Taxonomy" id="2827235"/>
    <lineage>
        <taxon>Bacteria</taxon>
        <taxon>Pseudomonadati</taxon>
        <taxon>Pseudomonadota</taxon>
        <taxon>Alphaproteobacteria</taxon>
        <taxon>Sphingomonadales</taxon>
        <taxon>Erythrobacteraceae</taxon>
        <taxon>Erythrobacter/Porphyrobacter group</taxon>
        <taxon>Erythrobacter</taxon>
    </lineage>
</organism>
<proteinExistence type="predicted"/>
<keyword evidence="4" id="KW-1185">Reference proteome</keyword>
<dbReference type="PROSITE" id="PS51819">
    <property type="entry name" value="VOC"/>
    <property type="match status" value="1"/>
</dbReference>